<name>A0A6S7GER9_PARCT</name>
<keyword evidence="9" id="KW-1185">Reference proteome</keyword>
<feature type="binding site" evidence="6">
    <location>
        <position position="50"/>
    </location>
    <ligand>
        <name>FAD</name>
        <dbReference type="ChEBI" id="CHEBI:57692"/>
    </ligand>
</feature>
<dbReference type="Pfam" id="PF00175">
    <property type="entry name" value="NAD_binding_1"/>
    <property type="match status" value="1"/>
</dbReference>
<dbReference type="InterPro" id="IPR001834">
    <property type="entry name" value="CBR-like"/>
</dbReference>
<dbReference type="PROSITE" id="PS51384">
    <property type="entry name" value="FAD_FR"/>
    <property type="match status" value="1"/>
</dbReference>
<feature type="binding site" evidence="6">
    <location>
        <position position="14"/>
    </location>
    <ligand>
        <name>FAD</name>
        <dbReference type="ChEBI" id="CHEBI:57692"/>
    </ligand>
</feature>
<keyword evidence="2 6" id="KW-0285">Flavoprotein</keyword>
<feature type="binding site" evidence="6">
    <location>
        <position position="16"/>
    </location>
    <ligand>
        <name>FAD</name>
        <dbReference type="ChEBI" id="CHEBI:57692"/>
    </ligand>
</feature>
<dbReference type="SUPFAM" id="SSF52343">
    <property type="entry name" value="Ferredoxin reductase-like, C-terminal NADP-linked domain"/>
    <property type="match status" value="1"/>
</dbReference>
<feature type="binding site" evidence="6">
    <location>
        <position position="31"/>
    </location>
    <ligand>
        <name>FAD</name>
        <dbReference type="ChEBI" id="CHEBI:57692"/>
    </ligand>
</feature>
<dbReference type="PANTHER" id="PTHR19370:SF185">
    <property type="entry name" value="NADH-CYTOCHROME B5 REDUCTASE"/>
    <property type="match status" value="1"/>
</dbReference>
<evidence type="ECO:0000256" key="1">
    <source>
        <dbReference type="ARBA" id="ARBA00001974"/>
    </source>
</evidence>
<dbReference type="OrthoDB" id="432685at2759"/>
<sequence length="222" mass="25292">MYLSARINDSLVIRPYTPVTSDDEIGYFDLVIKVYFKNVHPKFPDGGKMSQHLEQMNVGDTINVRGPCGKLEYKGKGLCVIEVSKKETVTRRCQHLGMIAGGTGITPMLQIIRDILKHDDDETQMSLLFANQTEKDILLREELEEILENHPDRFKLWYTLDRPPDGWKYSSGFVNADMIKDHLPAAGDQTQILMCGPPPMIKFACLPNLEKLGFTSDMYFDF</sequence>
<feature type="binding site" evidence="6">
    <location>
        <position position="33"/>
    </location>
    <ligand>
        <name>FAD</name>
        <dbReference type="ChEBI" id="CHEBI:57692"/>
    </ligand>
</feature>
<evidence type="ECO:0000256" key="5">
    <source>
        <dbReference type="ARBA" id="ARBA00023027"/>
    </source>
</evidence>
<dbReference type="EC" id="1.6.2.2" evidence="7"/>
<feature type="binding site" evidence="6">
    <location>
        <position position="15"/>
    </location>
    <ligand>
        <name>FAD</name>
        <dbReference type="ChEBI" id="CHEBI:57692"/>
    </ligand>
</feature>
<dbReference type="InterPro" id="IPR017927">
    <property type="entry name" value="FAD-bd_FR_type"/>
</dbReference>
<dbReference type="EMBL" id="CACRXK020000649">
    <property type="protein sequence ID" value="CAB3983731.1"/>
    <property type="molecule type" value="Genomic_DNA"/>
</dbReference>
<reference evidence="8" key="1">
    <citation type="submission" date="2020-04" db="EMBL/GenBank/DDBJ databases">
        <authorList>
            <person name="Alioto T."/>
            <person name="Alioto T."/>
            <person name="Gomez Garrido J."/>
        </authorList>
    </citation>
    <scope>NUCLEOTIDE SEQUENCE</scope>
    <source>
        <strain evidence="8">A484AB</strain>
    </source>
</reference>
<keyword evidence="5 7" id="KW-0520">NAD</keyword>
<dbReference type="InterPro" id="IPR017938">
    <property type="entry name" value="Riboflavin_synthase-like_b-brl"/>
</dbReference>
<evidence type="ECO:0000256" key="3">
    <source>
        <dbReference type="ARBA" id="ARBA00022827"/>
    </source>
</evidence>
<evidence type="ECO:0000256" key="2">
    <source>
        <dbReference type="ARBA" id="ARBA00022630"/>
    </source>
</evidence>
<evidence type="ECO:0000313" key="9">
    <source>
        <dbReference type="Proteomes" id="UP001152795"/>
    </source>
</evidence>
<dbReference type="GO" id="GO:0071949">
    <property type="term" value="F:FAD binding"/>
    <property type="evidence" value="ECO:0007669"/>
    <property type="project" value="TreeGrafter"/>
</dbReference>
<dbReference type="Gene3D" id="3.40.50.80">
    <property type="entry name" value="Nucleotide-binding domain of ferredoxin-NADP reductase (FNR) module"/>
    <property type="match status" value="1"/>
</dbReference>
<dbReference type="AlphaFoldDB" id="A0A6S7GER9"/>
<dbReference type="InterPro" id="IPR008333">
    <property type="entry name" value="Cbr1-like_FAD-bd_dom"/>
</dbReference>
<dbReference type="PRINTS" id="PR00371">
    <property type="entry name" value="FPNCR"/>
</dbReference>
<organism evidence="8 9">
    <name type="scientific">Paramuricea clavata</name>
    <name type="common">Red gorgonian</name>
    <name type="synonym">Violescent sea-whip</name>
    <dbReference type="NCBI Taxonomy" id="317549"/>
    <lineage>
        <taxon>Eukaryota</taxon>
        <taxon>Metazoa</taxon>
        <taxon>Cnidaria</taxon>
        <taxon>Anthozoa</taxon>
        <taxon>Octocorallia</taxon>
        <taxon>Malacalcyonacea</taxon>
        <taxon>Plexauridae</taxon>
        <taxon>Paramuricea</taxon>
    </lineage>
</organism>
<dbReference type="Pfam" id="PF00970">
    <property type="entry name" value="FAD_binding_6"/>
    <property type="match status" value="1"/>
</dbReference>
<keyword evidence="3 6" id="KW-0274">FAD</keyword>
<dbReference type="InterPro" id="IPR001709">
    <property type="entry name" value="Flavoprot_Pyr_Nucl_cyt_Rdtase"/>
</dbReference>
<dbReference type="PRINTS" id="PR00406">
    <property type="entry name" value="CYTB5RDTASE"/>
</dbReference>
<dbReference type="Proteomes" id="UP001152795">
    <property type="component" value="Unassembled WGS sequence"/>
</dbReference>
<dbReference type="FunFam" id="3.40.50.80:FF:000005">
    <property type="entry name" value="NADH-cytochrome b5 reductase"/>
    <property type="match status" value="1"/>
</dbReference>
<feature type="binding site" evidence="6">
    <location>
        <position position="36"/>
    </location>
    <ligand>
        <name>FAD</name>
        <dbReference type="ChEBI" id="CHEBI:57692"/>
    </ligand>
</feature>
<comment type="caution">
    <text evidence="8">The sequence shown here is derived from an EMBL/GenBank/DDBJ whole genome shotgun (WGS) entry which is preliminary data.</text>
</comment>
<dbReference type="SUPFAM" id="SSF63380">
    <property type="entry name" value="Riboflavin synthase domain-like"/>
    <property type="match status" value="1"/>
</dbReference>
<feature type="binding site" evidence="6">
    <location>
        <position position="49"/>
    </location>
    <ligand>
        <name>FAD</name>
        <dbReference type="ChEBI" id="CHEBI:57692"/>
    </ligand>
</feature>
<proteinExistence type="inferred from homology"/>
<dbReference type="InterPro" id="IPR001433">
    <property type="entry name" value="OxRdtase_FAD/NAD-bd"/>
</dbReference>
<dbReference type="InterPro" id="IPR039261">
    <property type="entry name" value="FNR_nucleotide-bd"/>
</dbReference>
<dbReference type="PANTHER" id="PTHR19370">
    <property type="entry name" value="NADH-CYTOCHROME B5 REDUCTASE"/>
    <property type="match status" value="1"/>
</dbReference>
<evidence type="ECO:0000313" key="8">
    <source>
        <dbReference type="EMBL" id="CAB3983731.1"/>
    </source>
</evidence>
<keyword evidence="4 7" id="KW-0560">Oxidoreductase</keyword>
<dbReference type="GO" id="GO:0090524">
    <property type="term" value="F:cytochrome-b5 reductase activity, acting on NADH"/>
    <property type="evidence" value="ECO:0007669"/>
    <property type="project" value="UniProtKB-EC"/>
</dbReference>
<comment type="catalytic activity">
    <reaction evidence="7">
        <text>2 Fe(III)-[cytochrome b5] + NADH = 2 Fe(II)-[cytochrome b5] + NAD(+) + H(+)</text>
        <dbReference type="Rhea" id="RHEA:46680"/>
        <dbReference type="Rhea" id="RHEA-COMP:10438"/>
        <dbReference type="Rhea" id="RHEA-COMP:10439"/>
        <dbReference type="ChEBI" id="CHEBI:15378"/>
        <dbReference type="ChEBI" id="CHEBI:29033"/>
        <dbReference type="ChEBI" id="CHEBI:29034"/>
        <dbReference type="ChEBI" id="CHEBI:57540"/>
        <dbReference type="ChEBI" id="CHEBI:57945"/>
        <dbReference type="EC" id="1.6.2.2"/>
    </reaction>
</comment>
<feature type="binding site" evidence="6">
    <location>
        <position position="48"/>
    </location>
    <ligand>
        <name>FAD</name>
        <dbReference type="ChEBI" id="CHEBI:57692"/>
    </ligand>
</feature>
<evidence type="ECO:0000256" key="4">
    <source>
        <dbReference type="ARBA" id="ARBA00023002"/>
    </source>
</evidence>
<comment type="similarity">
    <text evidence="7">Belongs to the flavoprotein pyridine nucleotide cytochrome reductase family.</text>
</comment>
<accession>A0A6S7GER9</accession>
<dbReference type="GO" id="GO:0005739">
    <property type="term" value="C:mitochondrion"/>
    <property type="evidence" value="ECO:0007669"/>
    <property type="project" value="TreeGrafter"/>
</dbReference>
<comment type="cofactor">
    <cofactor evidence="1 6 7">
        <name>FAD</name>
        <dbReference type="ChEBI" id="CHEBI:57692"/>
    </cofactor>
</comment>
<feature type="binding site" evidence="6">
    <location>
        <position position="106"/>
    </location>
    <ligand>
        <name>FAD</name>
        <dbReference type="ChEBI" id="CHEBI:57692"/>
    </ligand>
</feature>
<evidence type="ECO:0000256" key="7">
    <source>
        <dbReference type="RuleBase" id="RU361226"/>
    </source>
</evidence>
<dbReference type="Gene3D" id="2.40.30.10">
    <property type="entry name" value="Translation factors"/>
    <property type="match status" value="1"/>
</dbReference>
<gene>
    <name evidence="8" type="ORF">PACLA_8A057191</name>
</gene>
<protein>
    <recommendedName>
        <fullName evidence="7">NADH-cytochrome b5 reductase</fullName>
        <ecNumber evidence="7">1.6.2.2</ecNumber>
    </recommendedName>
</protein>
<evidence type="ECO:0000256" key="6">
    <source>
        <dbReference type="PIRSR" id="PIRSR601834-1"/>
    </source>
</evidence>
<dbReference type="CDD" id="cd06183">
    <property type="entry name" value="cyt_b5_reduct_like"/>
    <property type="match status" value="1"/>
</dbReference>